<evidence type="ECO:0000313" key="2">
    <source>
        <dbReference type="EMBL" id="CAG8812296.1"/>
    </source>
</evidence>
<dbReference type="EMBL" id="CAJVPZ010086752">
    <property type="protein sequence ID" value="CAG8812296.1"/>
    <property type="molecule type" value="Genomic_DNA"/>
</dbReference>
<name>A0A9N9K8C7_9GLOM</name>
<gene>
    <name evidence="2" type="ORF">RFULGI_LOCUS18889</name>
</gene>
<feature type="region of interest" description="Disordered" evidence="1">
    <location>
        <begin position="26"/>
        <end position="52"/>
    </location>
</feature>
<dbReference type="OrthoDB" id="2440603at2759"/>
<reference evidence="2" key="1">
    <citation type="submission" date="2021-06" db="EMBL/GenBank/DDBJ databases">
        <authorList>
            <person name="Kallberg Y."/>
            <person name="Tangrot J."/>
            <person name="Rosling A."/>
        </authorList>
    </citation>
    <scope>NUCLEOTIDE SEQUENCE</scope>
    <source>
        <strain evidence="2">IN212</strain>
    </source>
</reference>
<sequence>ELNAKEHFKKINQTYEDLKDLKNFKQSNSPHSDWTSKLFKERDNNNNSVPSTNELSVAFDYKDARKRMKKAICEFYRGAEMLKNYRLNGSEIYMQKIDKSSFIKSKPLDVLMRDTE</sequence>
<evidence type="ECO:0000313" key="3">
    <source>
        <dbReference type="Proteomes" id="UP000789396"/>
    </source>
</evidence>
<evidence type="ECO:0000256" key="1">
    <source>
        <dbReference type="SAM" id="MobiDB-lite"/>
    </source>
</evidence>
<protein>
    <submittedName>
        <fullName evidence="2">18288_t:CDS:1</fullName>
    </submittedName>
</protein>
<dbReference type="Proteomes" id="UP000789396">
    <property type="component" value="Unassembled WGS sequence"/>
</dbReference>
<keyword evidence="3" id="KW-1185">Reference proteome</keyword>
<feature type="non-terminal residue" evidence="2">
    <location>
        <position position="116"/>
    </location>
</feature>
<comment type="caution">
    <text evidence="2">The sequence shown here is derived from an EMBL/GenBank/DDBJ whole genome shotgun (WGS) entry which is preliminary data.</text>
</comment>
<accession>A0A9N9K8C7</accession>
<feature type="compositionally biased region" description="Polar residues" evidence="1">
    <location>
        <begin position="26"/>
        <end position="35"/>
    </location>
</feature>
<organism evidence="2 3">
    <name type="scientific">Racocetra fulgida</name>
    <dbReference type="NCBI Taxonomy" id="60492"/>
    <lineage>
        <taxon>Eukaryota</taxon>
        <taxon>Fungi</taxon>
        <taxon>Fungi incertae sedis</taxon>
        <taxon>Mucoromycota</taxon>
        <taxon>Glomeromycotina</taxon>
        <taxon>Glomeromycetes</taxon>
        <taxon>Diversisporales</taxon>
        <taxon>Gigasporaceae</taxon>
        <taxon>Racocetra</taxon>
    </lineage>
</organism>
<feature type="non-terminal residue" evidence="2">
    <location>
        <position position="1"/>
    </location>
</feature>
<dbReference type="AlphaFoldDB" id="A0A9N9K8C7"/>
<proteinExistence type="predicted"/>